<evidence type="ECO:0000313" key="2">
    <source>
        <dbReference type="Proteomes" id="UP001464891"/>
    </source>
</evidence>
<organism evidence="1 2">
    <name type="scientific">Trichocoleus desertorum GB2-A4</name>
    <dbReference type="NCBI Taxonomy" id="2933944"/>
    <lineage>
        <taxon>Bacteria</taxon>
        <taxon>Bacillati</taxon>
        <taxon>Cyanobacteriota</taxon>
        <taxon>Cyanophyceae</taxon>
        <taxon>Leptolyngbyales</taxon>
        <taxon>Trichocoleusaceae</taxon>
        <taxon>Trichocoleus</taxon>
    </lineage>
</organism>
<reference evidence="1 2" key="1">
    <citation type="submission" date="2022-04" db="EMBL/GenBank/DDBJ databases">
        <title>Positive selection, recombination, and allopatry shape intraspecific diversity of widespread and dominant cyanobacteria.</title>
        <authorList>
            <person name="Wei J."/>
            <person name="Shu W."/>
            <person name="Hu C."/>
        </authorList>
    </citation>
    <scope>NUCLEOTIDE SEQUENCE [LARGE SCALE GENOMIC DNA]</scope>
    <source>
        <strain evidence="1 2">GB2-A4</strain>
    </source>
</reference>
<keyword evidence="2" id="KW-1185">Reference proteome</keyword>
<dbReference type="Pfam" id="PF06051">
    <property type="entry name" value="DUF928"/>
    <property type="match status" value="1"/>
</dbReference>
<dbReference type="RefSeq" id="WP_190430997.1">
    <property type="nucleotide sequence ID" value="NZ_JAMPKM010000036.1"/>
</dbReference>
<sequence>MTHQFQLSLAQRSQRFVGLVLGFWMTLAPVALAKYVPPKKASAPKTTSTTITRGGCAANASGQLATLVPYSHVGLTTAKRPTFAWYVPNREAYPLEFRLFRSNGQRLYKTQMQSQPGVMQFSLPVEQPELPPGEYIWQVALQCDRFFPPVVVSAQMQVVQPSPELEQQLAAEPNAPKRANLYAENSLWYDALATALKNAGTPENQSVLLDLFNFLVATDTQMLKQWSDRLLQPRATQSTPQTPR</sequence>
<dbReference type="Proteomes" id="UP001464891">
    <property type="component" value="Unassembled WGS sequence"/>
</dbReference>
<dbReference type="EMBL" id="JAMPKM010000036">
    <property type="protein sequence ID" value="MEP0820614.1"/>
    <property type="molecule type" value="Genomic_DNA"/>
</dbReference>
<dbReference type="InterPro" id="IPR010328">
    <property type="entry name" value="DUF928"/>
</dbReference>
<evidence type="ECO:0000313" key="1">
    <source>
        <dbReference type="EMBL" id="MEP0820614.1"/>
    </source>
</evidence>
<protein>
    <submittedName>
        <fullName evidence="1">DUF928 domain-containing protein</fullName>
    </submittedName>
</protein>
<comment type="caution">
    <text evidence="1">The sequence shown here is derived from an EMBL/GenBank/DDBJ whole genome shotgun (WGS) entry which is preliminary data.</text>
</comment>
<gene>
    <name evidence="1" type="ORF">NC998_26340</name>
</gene>
<name>A0ABV0JFP7_9CYAN</name>
<accession>A0ABV0JFP7</accession>
<proteinExistence type="predicted"/>